<gene>
    <name evidence="1" type="ORF">BDM02DRAFT_3192624</name>
</gene>
<dbReference type="EMBL" id="MU118346">
    <property type="protein sequence ID" value="KAF9642819.1"/>
    <property type="molecule type" value="Genomic_DNA"/>
</dbReference>
<evidence type="ECO:0000313" key="2">
    <source>
        <dbReference type="Proteomes" id="UP000886501"/>
    </source>
</evidence>
<protein>
    <submittedName>
        <fullName evidence="1">Uncharacterized protein</fullName>
    </submittedName>
</protein>
<accession>A0ACB6YZF4</accession>
<name>A0ACB6YZF4_THEGA</name>
<dbReference type="Proteomes" id="UP000886501">
    <property type="component" value="Unassembled WGS sequence"/>
</dbReference>
<reference evidence="1" key="2">
    <citation type="journal article" date="2020" name="Nat. Commun.">
        <title>Large-scale genome sequencing of mycorrhizal fungi provides insights into the early evolution of symbiotic traits.</title>
        <authorList>
            <person name="Miyauchi S."/>
            <person name="Kiss E."/>
            <person name="Kuo A."/>
            <person name="Drula E."/>
            <person name="Kohler A."/>
            <person name="Sanchez-Garcia M."/>
            <person name="Morin E."/>
            <person name="Andreopoulos B."/>
            <person name="Barry K.W."/>
            <person name="Bonito G."/>
            <person name="Buee M."/>
            <person name="Carver A."/>
            <person name="Chen C."/>
            <person name="Cichocki N."/>
            <person name="Clum A."/>
            <person name="Culley D."/>
            <person name="Crous P.W."/>
            <person name="Fauchery L."/>
            <person name="Girlanda M."/>
            <person name="Hayes R.D."/>
            <person name="Keri Z."/>
            <person name="LaButti K."/>
            <person name="Lipzen A."/>
            <person name="Lombard V."/>
            <person name="Magnuson J."/>
            <person name="Maillard F."/>
            <person name="Murat C."/>
            <person name="Nolan M."/>
            <person name="Ohm R.A."/>
            <person name="Pangilinan J."/>
            <person name="Pereira M.F."/>
            <person name="Perotto S."/>
            <person name="Peter M."/>
            <person name="Pfister S."/>
            <person name="Riley R."/>
            <person name="Sitrit Y."/>
            <person name="Stielow J.B."/>
            <person name="Szollosi G."/>
            <person name="Zifcakova L."/>
            <person name="Stursova M."/>
            <person name="Spatafora J.W."/>
            <person name="Tedersoo L."/>
            <person name="Vaario L.M."/>
            <person name="Yamada A."/>
            <person name="Yan M."/>
            <person name="Wang P."/>
            <person name="Xu J."/>
            <person name="Bruns T."/>
            <person name="Baldrian P."/>
            <person name="Vilgalys R."/>
            <person name="Dunand C."/>
            <person name="Henrissat B."/>
            <person name="Grigoriev I.V."/>
            <person name="Hibbett D."/>
            <person name="Nagy L.G."/>
            <person name="Martin F.M."/>
        </authorList>
    </citation>
    <scope>NUCLEOTIDE SEQUENCE</scope>
    <source>
        <strain evidence="1">P2</strain>
    </source>
</reference>
<evidence type="ECO:0000313" key="1">
    <source>
        <dbReference type="EMBL" id="KAF9642819.1"/>
    </source>
</evidence>
<reference evidence="1" key="1">
    <citation type="submission" date="2019-10" db="EMBL/GenBank/DDBJ databases">
        <authorList>
            <consortium name="DOE Joint Genome Institute"/>
            <person name="Kuo A."/>
            <person name="Miyauchi S."/>
            <person name="Kiss E."/>
            <person name="Drula E."/>
            <person name="Kohler A."/>
            <person name="Sanchez-Garcia M."/>
            <person name="Andreopoulos B."/>
            <person name="Barry K.W."/>
            <person name="Bonito G."/>
            <person name="Buee M."/>
            <person name="Carver A."/>
            <person name="Chen C."/>
            <person name="Cichocki N."/>
            <person name="Clum A."/>
            <person name="Culley D."/>
            <person name="Crous P.W."/>
            <person name="Fauchery L."/>
            <person name="Girlanda M."/>
            <person name="Hayes R."/>
            <person name="Keri Z."/>
            <person name="Labutti K."/>
            <person name="Lipzen A."/>
            <person name="Lombard V."/>
            <person name="Magnuson J."/>
            <person name="Maillard F."/>
            <person name="Morin E."/>
            <person name="Murat C."/>
            <person name="Nolan M."/>
            <person name="Ohm R."/>
            <person name="Pangilinan J."/>
            <person name="Pereira M."/>
            <person name="Perotto S."/>
            <person name="Peter M."/>
            <person name="Riley R."/>
            <person name="Sitrit Y."/>
            <person name="Stielow B."/>
            <person name="Szollosi G."/>
            <person name="Zifcakova L."/>
            <person name="Stursova M."/>
            <person name="Spatafora J.W."/>
            <person name="Tedersoo L."/>
            <person name="Vaario L.-M."/>
            <person name="Yamada A."/>
            <person name="Yan M."/>
            <person name="Wang P."/>
            <person name="Xu J."/>
            <person name="Bruns T."/>
            <person name="Baldrian P."/>
            <person name="Vilgalys R."/>
            <person name="Henrissat B."/>
            <person name="Grigoriev I.V."/>
            <person name="Hibbett D."/>
            <person name="Nagy L.G."/>
            <person name="Martin F.M."/>
        </authorList>
    </citation>
    <scope>NUCLEOTIDE SEQUENCE</scope>
    <source>
        <strain evidence="1">P2</strain>
    </source>
</reference>
<keyword evidence="2" id="KW-1185">Reference proteome</keyword>
<comment type="caution">
    <text evidence="1">The sequence shown here is derived from an EMBL/GenBank/DDBJ whole genome shotgun (WGS) entry which is preliminary data.</text>
</comment>
<proteinExistence type="predicted"/>
<sequence>MTVLQRAWAVIAASDFEVPTRPSKSWGTDKSTSDRCVDQQKRLPSSIHKGKPVAHPLPSSLRRRHDSRKEPSPLERRFHPAYPSDEGAQPSKMQDQSSHTDDKDRLLTVRDMEHFTKAIQDTIREMGLEFVEALAEMRRSEDYLDNCEDQ</sequence>
<organism evidence="1 2">
    <name type="scientific">Thelephora ganbajun</name>
    <name type="common">Ganba fungus</name>
    <dbReference type="NCBI Taxonomy" id="370292"/>
    <lineage>
        <taxon>Eukaryota</taxon>
        <taxon>Fungi</taxon>
        <taxon>Dikarya</taxon>
        <taxon>Basidiomycota</taxon>
        <taxon>Agaricomycotina</taxon>
        <taxon>Agaricomycetes</taxon>
        <taxon>Thelephorales</taxon>
        <taxon>Thelephoraceae</taxon>
        <taxon>Thelephora</taxon>
    </lineage>
</organism>